<gene>
    <name evidence="6" type="ORF">FOY51_07620</name>
</gene>
<protein>
    <submittedName>
        <fullName evidence="6">TetR/AcrR family transcriptional regulator</fullName>
    </submittedName>
</protein>
<evidence type="ECO:0000313" key="6">
    <source>
        <dbReference type="EMBL" id="KAA0023283.1"/>
    </source>
</evidence>
<dbReference type="InterPro" id="IPR001647">
    <property type="entry name" value="HTH_TetR"/>
</dbReference>
<dbReference type="InterPro" id="IPR036271">
    <property type="entry name" value="Tet_transcr_reg_TetR-rel_C_sf"/>
</dbReference>
<keyword evidence="3" id="KW-0804">Transcription</keyword>
<proteinExistence type="predicted"/>
<dbReference type="EMBL" id="VLNY01000003">
    <property type="protein sequence ID" value="KAA0023283.1"/>
    <property type="molecule type" value="Genomic_DNA"/>
</dbReference>
<evidence type="ECO:0000259" key="5">
    <source>
        <dbReference type="PROSITE" id="PS50977"/>
    </source>
</evidence>
<dbReference type="PRINTS" id="PR00455">
    <property type="entry name" value="HTHTETR"/>
</dbReference>
<accession>A0A5A7SF63</accession>
<evidence type="ECO:0000256" key="4">
    <source>
        <dbReference type="PROSITE-ProRule" id="PRU00335"/>
    </source>
</evidence>
<name>A0A5A7SF63_9NOCA</name>
<feature type="domain" description="HTH tetR-type" evidence="5">
    <location>
        <begin position="20"/>
        <end position="79"/>
    </location>
</feature>
<evidence type="ECO:0000313" key="7">
    <source>
        <dbReference type="Proteomes" id="UP000322244"/>
    </source>
</evidence>
<evidence type="ECO:0000256" key="3">
    <source>
        <dbReference type="ARBA" id="ARBA00023163"/>
    </source>
</evidence>
<evidence type="ECO:0000256" key="2">
    <source>
        <dbReference type="ARBA" id="ARBA00023125"/>
    </source>
</evidence>
<reference evidence="6 7" key="1">
    <citation type="submission" date="2019-07" db="EMBL/GenBank/DDBJ databases">
        <title>Rhodococcus cavernicolus sp. nov., isolated from a cave.</title>
        <authorList>
            <person name="Lee S.D."/>
        </authorList>
    </citation>
    <scope>NUCLEOTIDE SEQUENCE [LARGE SCALE GENOMIC DNA]</scope>
    <source>
        <strain evidence="6 7">C1-24</strain>
    </source>
</reference>
<dbReference type="SUPFAM" id="SSF46689">
    <property type="entry name" value="Homeodomain-like"/>
    <property type="match status" value="1"/>
</dbReference>
<dbReference type="AlphaFoldDB" id="A0A5A7SF63"/>
<evidence type="ECO:0000256" key="1">
    <source>
        <dbReference type="ARBA" id="ARBA00023015"/>
    </source>
</evidence>
<dbReference type="Pfam" id="PF00440">
    <property type="entry name" value="TetR_N"/>
    <property type="match status" value="1"/>
</dbReference>
<dbReference type="PANTHER" id="PTHR30055:SF234">
    <property type="entry name" value="HTH-TYPE TRANSCRIPTIONAL REGULATOR BETI"/>
    <property type="match status" value="1"/>
</dbReference>
<dbReference type="Gene3D" id="1.10.357.10">
    <property type="entry name" value="Tetracycline Repressor, domain 2"/>
    <property type="match status" value="1"/>
</dbReference>
<dbReference type="GO" id="GO:0003700">
    <property type="term" value="F:DNA-binding transcription factor activity"/>
    <property type="evidence" value="ECO:0007669"/>
    <property type="project" value="TreeGrafter"/>
</dbReference>
<comment type="caution">
    <text evidence="6">The sequence shown here is derived from an EMBL/GenBank/DDBJ whole genome shotgun (WGS) entry which is preliminary data.</text>
</comment>
<dbReference type="PANTHER" id="PTHR30055">
    <property type="entry name" value="HTH-TYPE TRANSCRIPTIONAL REGULATOR RUTR"/>
    <property type="match status" value="1"/>
</dbReference>
<dbReference type="InterPro" id="IPR009057">
    <property type="entry name" value="Homeodomain-like_sf"/>
</dbReference>
<dbReference type="PROSITE" id="PS50977">
    <property type="entry name" value="HTH_TETR_2"/>
    <property type="match status" value="1"/>
</dbReference>
<dbReference type="InterPro" id="IPR049445">
    <property type="entry name" value="TetR_SbtR-like_C"/>
</dbReference>
<dbReference type="RefSeq" id="WP_149429627.1">
    <property type="nucleotide sequence ID" value="NZ_VLNY01000003.1"/>
</dbReference>
<dbReference type="Pfam" id="PF21597">
    <property type="entry name" value="TetR_C_43"/>
    <property type="match status" value="1"/>
</dbReference>
<dbReference type="OrthoDB" id="9795011at2"/>
<sequence>MPTPTPPSLADQPALRCDAQANLERILASARVVFAEQGLEAKLADVAKHAGVGVGTVYRRFASKDELIQALFLSRVNDIVVIADSALANDDPWAGLVYFLKQSGQKLADDQGLRELLISGHVESPAFAEARARMSERMTVLVSRAKEQGKLRQDFEPTDVPAIMWTIQASRDFAGSRCPDLWRRQLGFLIDGLRQSRECVSELAAPAITRDQIASVMSMRHHTPDATSVSGQRPRS</sequence>
<dbReference type="SUPFAM" id="SSF48498">
    <property type="entry name" value="Tetracyclin repressor-like, C-terminal domain"/>
    <property type="match status" value="1"/>
</dbReference>
<dbReference type="Proteomes" id="UP000322244">
    <property type="component" value="Unassembled WGS sequence"/>
</dbReference>
<keyword evidence="2 4" id="KW-0238">DNA-binding</keyword>
<keyword evidence="7" id="KW-1185">Reference proteome</keyword>
<dbReference type="InterPro" id="IPR050109">
    <property type="entry name" value="HTH-type_TetR-like_transc_reg"/>
</dbReference>
<feature type="DNA-binding region" description="H-T-H motif" evidence="4">
    <location>
        <begin position="42"/>
        <end position="61"/>
    </location>
</feature>
<keyword evidence="1" id="KW-0805">Transcription regulation</keyword>
<dbReference type="GO" id="GO:0000976">
    <property type="term" value="F:transcription cis-regulatory region binding"/>
    <property type="evidence" value="ECO:0007669"/>
    <property type="project" value="TreeGrafter"/>
</dbReference>
<organism evidence="6 7">
    <name type="scientific">Antrihabitans cavernicola</name>
    <dbReference type="NCBI Taxonomy" id="2495913"/>
    <lineage>
        <taxon>Bacteria</taxon>
        <taxon>Bacillati</taxon>
        <taxon>Actinomycetota</taxon>
        <taxon>Actinomycetes</taxon>
        <taxon>Mycobacteriales</taxon>
        <taxon>Nocardiaceae</taxon>
        <taxon>Antrihabitans</taxon>
    </lineage>
</organism>